<dbReference type="GO" id="GO:0005886">
    <property type="term" value="C:plasma membrane"/>
    <property type="evidence" value="ECO:0007669"/>
    <property type="project" value="UniProtKB-SubCell"/>
</dbReference>
<dbReference type="Proteomes" id="UP000484885">
    <property type="component" value="Unassembled WGS sequence"/>
</dbReference>
<organism evidence="8 9">
    <name type="scientific">Wenzhouxiangella limi</name>
    <dbReference type="NCBI Taxonomy" id="2707351"/>
    <lineage>
        <taxon>Bacteria</taxon>
        <taxon>Pseudomonadati</taxon>
        <taxon>Pseudomonadota</taxon>
        <taxon>Gammaproteobacteria</taxon>
        <taxon>Chromatiales</taxon>
        <taxon>Wenzhouxiangellaceae</taxon>
        <taxon>Wenzhouxiangella</taxon>
    </lineage>
</organism>
<dbReference type="AlphaFoldDB" id="A0A845UX22"/>
<comment type="similarity">
    <text evidence="2">Belongs to the NrfD family.</text>
</comment>
<feature type="transmembrane region" description="Helical" evidence="7">
    <location>
        <begin position="15"/>
        <end position="38"/>
    </location>
</feature>
<feature type="transmembrane region" description="Helical" evidence="7">
    <location>
        <begin position="271"/>
        <end position="296"/>
    </location>
</feature>
<reference evidence="8 9" key="1">
    <citation type="submission" date="2020-02" db="EMBL/GenBank/DDBJ databases">
        <authorList>
            <person name="Zhang X.-Y."/>
        </authorList>
    </citation>
    <scope>NUCLEOTIDE SEQUENCE [LARGE SCALE GENOMIC DNA]</scope>
    <source>
        <strain evidence="8 9">C33</strain>
    </source>
</reference>
<proteinExistence type="inferred from homology"/>
<evidence type="ECO:0000256" key="6">
    <source>
        <dbReference type="ARBA" id="ARBA00023136"/>
    </source>
</evidence>
<comment type="subcellular location">
    <subcellularLocation>
        <location evidence="1">Cell membrane</location>
        <topology evidence="1">Multi-pass membrane protein</topology>
    </subcellularLocation>
</comment>
<dbReference type="PANTHER" id="PTHR34856:SF2">
    <property type="entry name" value="PROTEIN NRFD"/>
    <property type="match status" value="1"/>
</dbReference>
<keyword evidence="3" id="KW-1003">Cell membrane</keyword>
<keyword evidence="6 7" id="KW-0472">Membrane</keyword>
<evidence type="ECO:0000256" key="4">
    <source>
        <dbReference type="ARBA" id="ARBA00022692"/>
    </source>
</evidence>
<evidence type="ECO:0000256" key="2">
    <source>
        <dbReference type="ARBA" id="ARBA00008929"/>
    </source>
</evidence>
<evidence type="ECO:0000256" key="5">
    <source>
        <dbReference type="ARBA" id="ARBA00022989"/>
    </source>
</evidence>
<feature type="transmembrane region" description="Helical" evidence="7">
    <location>
        <begin position="130"/>
        <end position="150"/>
    </location>
</feature>
<comment type="caution">
    <text evidence="8">The sequence shown here is derived from an EMBL/GenBank/DDBJ whole genome shotgun (WGS) entry which is preliminary data.</text>
</comment>
<dbReference type="InterPro" id="IPR005614">
    <property type="entry name" value="NrfD-like"/>
</dbReference>
<evidence type="ECO:0000256" key="3">
    <source>
        <dbReference type="ARBA" id="ARBA00022475"/>
    </source>
</evidence>
<dbReference type="PANTHER" id="PTHR34856">
    <property type="entry name" value="PROTEIN NRFD"/>
    <property type="match status" value="1"/>
</dbReference>
<accession>A0A845UX22</accession>
<dbReference type="RefSeq" id="WP_164210166.1">
    <property type="nucleotide sequence ID" value="NZ_JAAGSC010000031.1"/>
</dbReference>
<feature type="transmembrane region" description="Helical" evidence="7">
    <location>
        <begin position="241"/>
        <end position="264"/>
    </location>
</feature>
<evidence type="ECO:0000313" key="9">
    <source>
        <dbReference type="Proteomes" id="UP000484885"/>
    </source>
</evidence>
<gene>
    <name evidence="8" type="primary">nrfD</name>
    <name evidence="8" type="ORF">G3I74_03460</name>
</gene>
<feature type="transmembrane region" description="Helical" evidence="7">
    <location>
        <begin position="87"/>
        <end position="110"/>
    </location>
</feature>
<dbReference type="InterPro" id="IPR052049">
    <property type="entry name" value="Electron_transfer_protein"/>
</dbReference>
<protein>
    <submittedName>
        <fullName evidence="8">Polysulfide reductase NrfD</fullName>
    </submittedName>
</protein>
<dbReference type="EMBL" id="JAAGSC010000031">
    <property type="protein sequence ID" value="NDY94782.1"/>
    <property type="molecule type" value="Genomic_DNA"/>
</dbReference>
<evidence type="ECO:0000313" key="8">
    <source>
        <dbReference type="EMBL" id="NDY94782.1"/>
    </source>
</evidence>
<dbReference type="Gene3D" id="1.20.1630.10">
    <property type="entry name" value="Formate dehydrogenase/DMSO reductase domain"/>
    <property type="match status" value="1"/>
</dbReference>
<evidence type="ECO:0000256" key="7">
    <source>
        <dbReference type="SAM" id="Phobius"/>
    </source>
</evidence>
<keyword evidence="9" id="KW-1185">Reference proteome</keyword>
<feature type="transmembrane region" description="Helical" evidence="7">
    <location>
        <begin position="209"/>
        <end position="229"/>
    </location>
</feature>
<keyword evidence="5 7" id="KW-1133">Transmembrane helix</keyword>
<sequence>MNVADLTLQADVAHWSWTIAIFLWFVGIAGMGSVAYYFSRKAPLAITILVSLIVGLLFVVSHLTRWWNLPVTIFYAVLELSFNFQSWMFWGFAILSVHLVLSAVVVVANIPYLQRFWFLRWAAVLNKSNLFLGLFAFAGFGSTVYSGFLLSTAAGVPLWNTALIPVLWVISASVATVALIELFYVLGWTDEREAAFGLRLGMGLDVMKLLAVLAFIHISLTVGTMGAQIGAARMFSGDLALMTWIGVIGIGIFVPLAIGGLSLLIGKKKPLLIVSSVAALAGVLFLRAVVLLAGVWEPLVI</sequence>
<keyword evidence="4 7" id="KW-0812">Transmembrane</keyword>
<feature type="transmembrane region" description="Helical" evidence="7">
    <location>
        <begin position="162"/>
        <end position="188"/>
    </location>
</feature>
<name>A0A845UX22_9GAMM</name>
<dbReference type="Pfam" id="PF03916">
    <property type="entry name" value="NrfD"/>
    <property type="match status" value="1"/>
</dbReference>
<evidence type="ECO:0000256" key="1">
    <source>
        <dbReference type="ARBA" id="ARBA00004651"/>
    </source>
</evidence>
<feature type="transmembrane region" description="Helical" evidence="7">
    <location>
        <begin position="45"/>
        <end position="67"/>
    </location>
</feature>